<feature type="transmembrane region" description="Helical" evidence="1">
    <location>
        <begin position="83"/>
        <end position="102"/>
    </location>
</feature>
<evidence type="ECO:0000256" key="1">
    <source>
        <dbReference type="SAM" id="Phobius"/>
    </source>
</evidence>
<feature type="transmembrane region" description="Helical" evidence="1">
    <location>
        <begin position="255"/>
        <end position="274"/>
    </location>
</feature>
<keyword evidence="1" id="KW-0812">Transmembrane</keyword>
<evidence type="ECO:0008006" key="4">
    <source>
        <dbReference type="Google" id="ProtNLM"/>
    </source>
</evidence>
<name>A0ABV3TQ95_9RHOB</name>
<dbReference type="Proteomes" id="UP001557465">
    <property type="component" value="Unassembled WGS sequence"/>
</dbReference>
<evidence type="ECO:0000313" key="2">
    <source>
        <dbReference type="EMBL" id="MEX1663767.1"/>
    </source>
</evidence>
<feature type="transmembrane region" description="Helical" evidence="1">
    <location>
        <begin position="227"/>
        <end position="248"/>
    </location>
</feature>
<dbReference type="RefSeq" id="WP_368393267.1">
    <property type="nucleotide sequence ID" value="NZ_JBFRYC010000030.1"/>
</dbReference>
<keyword evidence="3" id="KW-1185">Reference proteome</keyword>
<comment type="caution">
    <text evidence="2">The sequence shown here is derived from an EMBL/GenBank/DDBJ whole genome shotgun (WGS) entry which is preliminary data.</text>
</comment>
<feature type="transmembrane region" description="Helical" evidence="1">
    <location>
        <begin position="46"/>
        <end position="63"/>
    </location>
</feature>
<keyword evidence="1" id="KW-1133">Transmembrane helix</keyword>
<gene>
    <name evidence="2" type="ORF">AB4874_19540</name>
</gene>
<reference evidence="2 3" key="1">
    <citation type="journal article" date="2011" name="Int. J. Syst. Evol. Microbiol.">
        <title>Zhongshania antarctica gen. nov., sp. nov. and Zhongshania guokunii sp. nov., gammaproteobacteria respectively isolated from coastal attached (fast) ice and surface seawater of the Antarctic.</title>
        <authorList>
            <person name="Li H.J."/>
            <person name="Zhang X.Y."/>
            <person name="Chen C.X."/>
            <person name="Zhang Y.J."/>
            <person name="Gao Z.M."/>
            <person name="Yu Y."/>
            <person name="Chen X.L."/>
            <person name="Chen B."/>
            <person name="Zhang Y.Z."/>
        </authorList>
    </citation>
    <scope>NUCLEOTIDE SEQUENCE [LARGE SCALE GENOMIC DNA]</scope>
    <source>
        <strain evidence="2 3">15-R06ZXC-3</strain>
    </source>
</reference>
<dbReference type="EMBL" id="JBFRYC010000030">
    <property type="protein sequence ID" value="MEX1663767.1"/>
    <property type="molecule type" value="Genomic_DNA"/>
</dbReference>
<feature type="transmembrane region" description="Helical" evidence="1">
    <location>
        <begin position="108"/>
        <end position="126"/>
    </location>
</feature>
<feature type="transmembrane region" description="Helical" evidence="1">
    <location>
        <begin position="138"/>
        <end position="155"/>
    </location>
</feature>
<organism evidence="2 3">
    <name type="scientific">Thioclava arctica</name>
    <dbReference type="NCBI Taxonomy" id="3238301"/>
    <lineage>
        <taxon>Bacteria</taxon>
        <taxon>Pseudomonadati</taxon>
        <taxon>Pseudomonadota</taxon>
        <taxon>Alphaproteobacteria</taxon>
        <taxon>Rhodobacterales</taxon>
        <taxon>Paracoccaceae</taxon>
        <taxon>Thioclava</taxon>
    </lineage>
</organism>
<sequence length="321" mass="35029">MKSATQKSLNDAPGAKGYFRRTLAALGMAGEDRTRTSSVSYASFNWIRIVFGIVLIYDSWTSLSWQHKVASAQALGLPTSSPVLHLLVIILAFVELAVALSILSNRGVIPMSWVGIGYAAFVWIVFQHGGDFGQDGTDPGVALPYIVMFLFLIGVERLRTVPDVSNNELLTLARNGFGLLWGYDALLKFQPYFLNHFTDFLTSAQTDMQGTWTASYDQLFLVVTNAMGPHLVAVLVALTEALVAASLISGRGLRIMAPIGFLLSFAIWSTAETWGGPYSLGVSAEAAQLFGAATIYMMAFFYIMTLYNPLDLLRARSRVLG</sequence>
<keyword evidence="1" id="KW-0472">Membrane</keyword>
<feature type="transmembrane region" description="Helical" evidence="1">
    <location>
        <begin position="286"/>
        <end position="307"/>
    </location>
</feature>
<protein>
    <recommendedName>
        <fullName evidence="4">DoxX family protein</fullName>
    </recommendedName>
</protein>
<proteinExistence type="predicted"/>
<accession>A0ABV3TQ95</accession>
<evidence type="ECO:0000313" key="3">
    <source>
        <dbReference type="Proteomes" id="UP001557465"/>
    </source>
</evidence>